<proteinExistence type="predicted"/>
<keyword evidence="2" id="KW-1185">Reference proteome</keyword>
<organism evidence="1 2">
    <name type="scientific">Phaeosphaeria nodorum (strain SN15 / ATCC MYA-4574 / FGSC 10173)</name>
    <name type="common">Glume blotch fungus</name>
    <name type="synonym">Parastagonospora nodorum</name>
    <dbReference type="NCBI Taxonomy" id="321614"/>
    <lineage>
        <taxon>Eukaryota</taxon>
        <taxon>Fungi</taxon>
        <taxon>Dikarya</taxon>
        <taxon>Ascomycota</taxon>
        <taxon>Pezizomycotina</taxon>
        <taxon>Dothideomycetes</taxon>
        <taxon>Pleosporomycetidae</taxon>
        <taxon>Pleosporales</taxon>
        <taxon>Pleosporineae</taxon>
        <taxon>Phaeosphaeriaceae</taxon>
        <taxon>Parastagonospora</taxon>
    </lineage>
</organism>
<dbReference type="VEuPathDB" id="FungiDB:JI435_413620"/>
<sequence>MRVTRSWSSDIAPRGVAGHLMHSSAPKYPDCLSSTYTLAYQISDRCRGSSGVVGALRHIVVLLRLIRYCCT</sequence>
<protein>
    <submittedName>
        <fullName evidence="1">Uncharacterized protein</fullName>
    </submittedName>
</protein>
<accession>A0A7U2FAV6</accession>
<evidence type="ECO:0000313" key="2">
    <source>
        <dbReference type="Proteomes" id="UP000663193"/>
    </source>
</evidence>
<dbReference type="Proteomes" id="UP000663193">
    <property type="component" value="Chromosome 10"/>
</dbReference>
<gene>
    <name evidence="1" type="ORF">JI435_413620</name>
</gene>
<dbReference type="EMBL" id="CP069032">
    <property type="protein sequence ID" value="QRC99589.1"/>
    <property type="molecule type" value="Genomic_DNA"/>
</dbReference>
<name>A0A7U2FAV6_PHANO</name>
<evidence type="ECO:0000313" key="1">
    <source>
        <dbReference type="EMBL" id="QRC99589.1"/>
    </source>
</evidence>
<dbReference type="AlphaFoldDB" id="A0A7U2FAV6"/>
<reference evidence="2" key="1">
    <citation type="journal article" date="2021" name="BMC Genomics">
        <title>Chromosome-level genome assembly and manually-curated proteome of model necrotroph Parastagonospora nodorum Sn15 reveals a genome-wide trove of candidate effector homologs, and redundancy of virulence-related functions within an accessory chromosome.</title>
        <authorList>
            <person name="Bertazzoni S."/>
            <person name="Jones D.A.B."/>
            <person name="Phan H.T."/>
            <person name="Tan K.-C."/>
            <person name="Hane J.K."/>
        </authorList>
    </citation>
    <scope>NUCLEOTIDE SEQUENCE [LARGE SCALE GENOMIC DNA]</scope>
    <source>
        <strain evidence="2">SN15 / ATCC MYA-4574 / FGSC 10173)</strain>
    </source>
</reference>